<keyword evidence="3 6" id="KW-0812">Transmembrane</keyword>
<feature type="transmembrane region" description="Helical" evidence="6">
    <location>
        <begin position="26"/>
        <end position="49"/>
    </location>
</feature>
<dbReference type="Pfam" id="PF02653">
    <property type="entry name" value="BPD_transp_2"/>
    <property type="match status" value="1"/>
</dbReference>
<feature type="transmembrane region" description="Helical" evidence="6">
    <location>
        <begin position="236"/>
        <end position="255"/>
    </location>
</feature>
<dbReference type="EMBL" id="PGTL01000011">
    <property type="protein sequence ID" value="PJF42693.1"/>
    <property type="molecule type" value="Genomic_DNA"/>
</dbReference>
<dbReference type="PANTHER" id="PTHR43370">
    <property type="entry name" value="SUGAR ABC TRANSPORTER INTEGRAL MEMBRANE PROTEIN-RELATED"/>
    <property type="match status" value="1"/>
</dbReference>
<dbReference type="InterPro" id="IPR001851">
    <property type="entry name" value="ABC_transp_permease"/>
</dbReference>
<sequence length="344" mass="36850">MSCAPWAKKFSILRFSFKGEFVTPEITLGTFISVAAINAAIRGAVPIILGAMSGIVSERSGIVNIAIEGMMLFGAYAAFYANVALSRPGVAPFLQEQPIRLGLAIAAAALIGIALAMLHAILSIRFKVDQIISGTVINIFALGMTGYLYEGGQNVIDRLPPVIRNPFATEQNFLADLGAIIFDKGLLTYTAFLLVPILGFLLFRTTWGLRTRSVGENPRAADTLGVNVYRLQFTNLAISGVLAGLAGAVLVLEGVSFERGMSNGRGFIALAVMIFGAWRPSRVMFGALLFGYATALQSQLQFAGIQIPHQFVAMLPYVLTLIVLAGFMGRARPPAHIGKAYETE</sequence>
<comment type="caution">
    <text evidence="7">The sequence shown here is derived from an EMBL/GenBank/DDBJ whole genome shotgun (WGS) entry which is preliminary data.</text>
</comment>
<dbReference type="CDD" id="cd06580">
    <property type="entry name" value="TM_PBP1_transp_TpRbsC_like"/>
    <property type="match status" value="1"/>
</dbReference>
<keyword evidence="4 6" id="KW-1133">Transmembrane helix</keyword>
<evidence type="ECO:0000256" key="3">
    <source>
        <dbReference type="ARBA" id="ARBA00022692"/>
    </source>
</evidence>
<dbReference type="GO" id="GO:0022857">
    <property type="term" value="F:transmembrane transporter activity"/>
    <property type="evidence" value="ECO:0007669"/>
    <property type="project" value="InterPro"/>
</dbReference>
<protein>
    <submittedName>
        <fullName evidence="7">ABC transporter permease</fullName>
    </submittedName>
</protein>
<proteinExistence type="predicted"/>
<comment type="subcellular location">
    <subcellularLocation>
        <location evidence="1">Cell membrane</location>
        <topology evidence="1">Multi-pass membrane protein</topology>
    </subcellularLocation>
</comment>
<accession>A0A2M8PYT0</accession>
<reference evidence="7 8" key="1">
    <citation type="submission" date="2017-11" db="EMBL/GenBank/DDBJ databases">
        <title>Evolution of Phototrophy in the Chloroflexi Phylum Driven by Horizontal Gene Transfer.</title>
        <authorList>
            <person name="Ward L.M."/>
            <person name="Hemp J."/>
            <person name="Shih P.M."/>
            <person name="Mcglynn S.E."/>
            <person name="Fischer W."/>
        </authorList>
    </citation>
    <scope>NUCLEOTIDE SEQUENCE [LARGE SCALE GENOMIC DNA]</scope>
    <source>
        <strain evidence="7">CP1_1M</strain>
    </source>
</reference>
<organism evidence="7 8">
    <name type="scientific">Candidatus Thermofonsia Clade 1 bacterium</name>
    <dbReference type="NCBI Taxonomy" id="2364210"/>
    <lineage>
        <taxon>Bacteria</taxon>
        <taxon>Bacillati</taxon>
        <taxon>Chloroflexota</taxon>
        <taxon>Candidatus Thermofontia</taxon>
        <taxon>Candidatus Thermofonsia Clade 1</taxon>
    </lineage>
</organism>
<evidence type="ECO:0000256" key="4">
    <source>
        <dbReference type="ARBA" id="ARBA00022989"/>
    </source>
</evidence>
<dbReference type="Proteomes" id="UP000228947">
    <property type="component" value="Unassembled WGS sequence"/>
</dbReference>
<feature type="transmembrane region" description="Helical" evidence="6">
    <location>
        <begin position="311"/>
        <end position="329"/>
    </location>
</feature>
<dbReference type="GO" id="GO:0005886">
    <property type="term" value="C:plasma membrane"/>
    <property type="evidence" value="ECO:0007669"/>
    <property type="project" value="UniProtKB-SubCell"/>
</dbReference>
<evidence type="ECO:0000256" key="1">
    <source>
        <dbReference type="ARBA" id="ARBA00004651"/>
    </source>
</evidence>
<keyword evidence="2" id="KW-1003">Cell membrane</keyword>
<evidence type="ECO:0000313" key="7">
    <source>
        <dbReference type="EMBL" id="PJF42693.1"/>
    </source>
</evidence>
<name>A0A2M8PYT0_9CHLR</name>
<keyword evidence="5 6" id="KW-0472">Membrane</keyword>
<dbReference type="PANTHER" id="PTHR43370:SF1">
    <property type="entry name" value="GUANOSINE ABC TRANSPORTER PERMEASE PROTEIN NUPQ"/>
    <property type="match status" value="1"/>
</dbReference>
<feature type="transmembrane region" description="Helical" evidence="6">
    <location>
        <begin position="101"/>
        <end position="124"/>
    </location>
</feature>
<gene>
    <name evidence="7" type="ORF">CUN50_03250</name>
</gene>
<evidence type="ECO:0000256" key="2">
    <source>
        <dbReference type="ARBA" id="ARBA00022475"/>
    </source>
</evidence>
<evidence type="ECO:0000256" key="6">
    <source>
        <dbReference type="SAM" id="Phobius"/>
    </source>
</evidence>
<evidence type="ECO:0000256" key="5">
    <source>
        <dbReference type="ARBA" id="ARBA00023136"/>
    </source>
</evidence>
<feature type="transmembrane region" description="Helical" evidence="6">
    <location>
        <begin position="61"/>
        <end position="81"/>
    </location>
</feature>
<evidence type="ECO:0000313" key="8">
    <source>
        <dbReference type="Proteomes" id="UP000228947"/>
    </source>
</evidence>
<dbReference type="AlphaFoldDB" id="A0A2M8PYT0"/>
<feature type="transmembrane region" description="Helical" evidence="6">
    <location>
        <begin position="186"/>
        <end position="203"/>
    </location>
</feature>